<dbReference type="InterPro" id="IPR035985">
    <property type="entry name" value="Ubiquitin-activating_enz"/>
</dbReference>
<dbReference type="Pfam" id="PF00899">
    <property type="entry name" value="ThiF"/>
    <property type="match status" value="1"/>
</dbReference>
<keyword evidence="7" id="KW-0206">Cytoskeleton</keyword>
<dbReference type="EMBL" id="JAKCXM010000028">
    <property type="protein sequence ID" value="KAJ0406847.1"/>
    <property type="molecule type" value="Genomic_DNA"/>
</dbReference>
<dbReference type="GO" id="GO:0051301">
    <property type="term" value="P:cell division"/>
    <property type="evidence" value="ECO:0007669"/>
    <property type="project" value="UniProtKB-KW"/>
</dbReference>
<evidence type="ECO:0000256" key="8">
    <source>
        <dbReference type="ARBA" id="ARBA00023306"/>
    </source>
</evidence>
<dbReference type="Gene3D" id="3.40.50.720">
    <property type="entry name" value="NAD(P)-binding Rossmann-like Domain"/>
    <property type="match status" value="1"/>
</dbReference>
<dbReference type="PANTHER" id="PTHR43267">
    <property type="entry name" value="TRNA THREONYLCARBAMOYLADENOSINE DEHYDRATASE"/>
    <property type="match status" value="1"/>
</dbReference>
<keyword evidence="4" id="KW-0132">Cell division</keyword>
<dbReference type="PROSITE" id="PS50021">
    <property type="entry name" value="CH"/>
    <property type="match status" value="1"/>
</dbReference>
<evidence type="ECO:0000256" key="6">
    <source>
        <dbReference type="ARBA" id="ARBA00022776"/>
    </source>
</evidence>
<keyword evidence="6" id="KW-0498">Mitosis</keyword>
<comment type="caution">
    <text evidence="11">The sequence shown here is derived from an EMBL/GenBank/DDBJ whole genome shotgun (WGS) entry which is preliminary data.</text>
</comment>
<evidence type="ECO:0000313" key="12">
    <source>
        <dbReference type="Proteomes" id="UP001209570"/>
    </source>
</evidence>
<keyword evidence="5" id="KW-0493">Microtubule</keyword>
<gene>
    <name evidence="11" type="ORF">P43SY_008869</name>
</gene>
<reference evidence="11" key="1">
    <citation type="submission" date="2021-12" db="EMBL/GenBank/DDBJ databases">
        <title>Prjna785345.</title>
        <authorList>
            <person name="Rujirawat T."/>
            <person name="Krajaejun T."/>
        </authorList>
    </citation>
    <scope>NUCLEOTIDE SEQUENCE</scope>
    <source>
        <strain evidence="11">Pi057C3</strain>
    </source>
</reference>
<dbReference type="Gene3D" id="1.10.418.10">
    <property type="entry name" value="Calponin-like domain"/>
    <property type="match status" value="1"/>
</dbReference>
<dbReference type="GO" id="GO:0008641">
    <property type="term" value="F:ubiquitin-like modifier activating enzyme activity"/>
    <property type="evidence" value="ECO:0007669"/>
    <property type="project" value="InterPro"/>
</dbReference>
<feature type="region of interest" description="Disordered" evidence="9">
    <location>
        <begin position="628"/>
        <end position="651"/>
    </location>
</feature>
<keyword evidence="12" id="KW-1185">Reference proteome</keyword>
<proteinExistence type="inferred from homology"/>
<keyword evidence="3" id="KW-0963">Cytoplasm</keyword>
<comment type="subcellular location">
    <subcellularLocation>
        <location evidence="1">Cytoplasm</location>
        <location evidence="1">Cytoskeleton</location>
    </subcellularLocation>
</comment>
<evidence type="ECO:0000256" key="7">
    <source>
        <dbReference type="ARBA" id="ARBA00023212"/>
    </source>
</evidence>
<dbReference type="InterPro" id="IPR045886">
    <property type="entry name" value="ThiF/MoeB/HesA"/>
</dbReference>
<dbReference type="PANTHER" id="PTHR43267:SF2">
    <property type="entry name" value="TRNA THREONYLCARBAMOYLADENOSINE DEHYDRATASE 1-RELATED"/>
    <property type="match status" value="1"/>
</dbReference>
<evidence type="ECO:0000313" key="11">
    <source>
        <dbReference type="EMBL" id="KAJ0406847.1"/>
    </source>
</evidence>
<name>A0AAD5QDP1_PYTIN</name>
<keyword evidence="8" id="KW-0131">Cell cycle</keyword>
<dbReference type="AlphaFoldDB" id="A0AAD5QDP1"/>
<dbReference type="SUPFAM" id="SSF69572">
    <property type="entry name" value="Activating enzymes of the ubiquitin-like proteins"/>
    <property type="match status" value="1"/>
</dbReference>
<dbReference type="InterPro" id="IPR000594">
    <property type="entry name" value="ThiF_NAD_FAD-bd"/>
</dbReference>
<evidence type="ECO:0000256" key="2">
    <source>
        <dbReference type="ARBA" id="ARBA00010729"/>
    </source>
</evidence>
<dbReference type="GO" id="GO:0061504">
    <property type="term" value="P:cyclic threonylcarbamoyladenosine biosynthetic process"/>
    <property type="evidence" value="ECO:0007669"/>
    <property type="project" value="TreeGrafter"/>
</dbReference>
<organism evidence="11 12">
    <name type="scientific">Pythium insidiosum</name>
    <name type="common">Pythiosis disease agent</name>
    <dbReference type="NCBI Taxonomy" id="114742"/>
    <lineage>
        <taxon>Eukaryota</taxon>
        <taxon>Sar</taxon>
        <taxon>Stramenopiles</taxon>
        <taxon>Oomycota</taxon>
        <taxon>Peronosporomycetes</taxon>
        <taxon>Pythiales</taxon>
        <taxon>Pythiaceae</taxon>
        <taxon>Pythium</taxon>
    </lineage>
</organism>
<dbReference type="GO" id="GO:0061503">
    <property type="term" value="F:tRNA threonylcarbamoyladenosine dehydratase"/>
    <property type="evidence" value="ECO:0007669"/>
    <property type="project" value="TreeGrafter"/>
</dbReference>
<evidence type="ECO:0000256" key="9">
    <source>
        <dbReference type="SAM" id="MobiDB-lite"/>
    </source>
</evidence>
<dbReference type="SUPFAM" id="SSF47576">
    <property type="entry name" value="Calponin-homology domain, CH-domain"/>
    <property type="match status" value="1"/>
</dbReference>
<dbReference type="Pfam" id="PF00307">
    <property type="entry name" value="CH"/>
    <property type="match status" value="1"/>
</dbReference>
<evidence type="ECO:0000256" key="5">
    <source>
        <dbReference type="ARBA" id="ARBA00022701"/>
    </source>
</evidence>
<evidence type="ECO:0000256" key="1">
    <source>
        <dbReference type="ARBA" id="ARBA00004245"/>
    </source>
</evidence>
<dbReference type="InterPro" id="IPR036872">
    <property type="entry name" value="CH_dom_sf"/>
</dbReference>
<dbReference type="CDD" id="cd00755">
    <property type="entry name" value="YgdL_like"/>
    <property type="match status" value="1"/>
</dbReference>
<dbReference type="FunFam" id="3.40.50.720:FF:000449">
    <property type="entry name" value="Ubiquitin-activating enzyme (E1), putative"/>
    <property type="match status" value="1"/>
</dbReference>
<dbReference type="FunFam" id="1.10.418.10:FF:000028">
    <property type="entry name" value="RP/EB family microtubule-associated protein"/>
    <property type="match status" value="1"/>
</dbReference>
<feature type="region of interest" description="Disordered" evidence="9">
    <location>
        <begin position="245"/>
        <end position="284"/>
    </location>
</feature>
<sequence>MSIRRLKARGIGRLQLLAWLNELLQTDYTKIEHLADGIAYCQILDALHPGKVNLSQVHFHARSHAECEHNFRVLRKAFHACDVKKEIPIPKLVDGVFQEHFEFLHWIHDYAQKTYPDAVRKYNGFERRQQLLKQSLSPSSKLAWATTNMNLVPSYSTSSKLPHDGYIQLPTTEEMIDPEEVDDSTTGTELRVDGVVAESETTCVERKADDPPADPLLDLVKCSQAYTMKAIQALDQLERLMPIALEDPGDTKTQSRRKDAGRSKSQRNQSAESQAKPPAGSGTPLLTPLLSDLIDALSEELSGRAADMLGLAFVLGAAAVLAAQRVAKDKCPKAKRTAKEEASTARGTAEMEDELLAEQLSRIRTFFGDEGYQHIKDAFVIVVGVGGVGSHAAHMLARSGVGRMRLIDFDNVTLSSLNRHAVATRADVGTPKVTALKKHLLETVPHCEIEDVAMMFEADSADELLAGNPTYVLDCIDDVKTKVALLAAVTKKGLKVITSMGAGGKADPTRLQIGSMPDAVRDPLATKMRYFLKKRGVNTEAITTIYSSERTVAQLLPLDPEQVDKPHEFGSVEHFRLRVIPVLGTMPAIFGQAMAAYVLCDLAKRLFVPEGVGKLSRDQRNKLYHKIQEREMRRSGRKADQGSPDGEHGCPLELEKDELDFIYQEIWRGRSAVSGVRQGGHERLYLARWRPERPLRPDNVVFITTKELNKLDKEGVDGFPADVVAKIDKHLASFGDWTL</sequence>
<feature type="domain" description="Calponin-homology (CH)" evidence="10">
    <location>
        <begin position="10"/>
        <end position="112"/>
    </location>
</feature>
<dbReference type="CDD" id="cd00014">
    <property type="entry name" value="CH_SF"/>
    <property type="match status" value="1"/>
</dbReference>
<evidence type="ECO:0000259" key="10">
    <source>
        <dbReference type="PROSITE" id="PS50021"/>
    </source>
</evidence>
<dbReference type="GO" id="GO:0005874">
    <property type="term" value="C:microtubule"/>
    <property type="evidence" value="ECO:0007669"/>
    <property type="project" value="UniProtKB-KW"/>
</dbReference>
<accession>A0AAD5QDP1</accession>
<dbReference type="InterPro" id="IPR001715">
    <property type="entry name" value="CH_dom"/>
</dbReference>
<evidence type="ECO:0000256" key="4">
    <source>
        <dbReference type="ARBA" id="ARBA00022618"/>
    </source>
</evidence>
<evidence type="ECO:0000256" key="3">
    <source>
        <dbReference type="ARBA" id="ARBA00022490"/>
    </source>
</evidence>
<protein>
    <recommendedName>
        <fullName evidence="10">Calponin-homology (CH) domain-containing protein</fullName>
    </recommendedName>
</protein>
<dbReference type="Proteomes" id="UP001209570">
    <property type="component" value="Unassembled WGS sequence"/>
</dbReference>
<comment type="similarity">
    <text evidence="2">Belongs to the MAPRE family.</text>
</comment>